<dbReference type="SUPFAM" id="SSF49503">
    <property type="entry name" value="Cupredoxins"/>
    <property type="match status" value="2"/>
</dbReference>
<dbReference type="InterPro" id="IPR011707">
    <property type="entry name" value="Cu-oxidase-like_N"/>
</dbReference>
<protein>
    <recommendedName>
        <fullName evidence="8">Copper-containing nitrite reductase</fullName>
    </recommendedName>
</protein>
<dbReference type="Gene3D" id="2.60.40.420">
    <property type="entry name" value="Cupredoxins - blue copper proteins"/>
    <property type="match status" value="1"/>
</dbReference>
<dbReference type="Pfam" id="PF07732">
    <property type="entry name" value="Cu-oxidase_3"/>
    <property type="match status" value="1"/>
</dbReference>
<organism evidence="6 7">
    <name type="scientific">Bacillus carboniphilus</name>
    <dbReference type="NCBI Taxonomy" id="86663"/>
    <lineage>
        <taxon>Bacteria</taxon>
        <taxon>Bacillati</taxon>
        <taxon>Bacillota</taxon>
        <taxon>Bacilli</taxon>
        <taxon>Bacillales</taxon>
        <taxon>Bacillaceae</taxon>
        <taxon>Bacillus</taxon>
    </lineage>
</organism>
<sequence length="300" mass="34212">MKDWENRLVIPDGKIAEFQTGQNFRYFKLIAHPIKHNILSNVAIDALGYNDTTPGPVIVVNQDEWVYLEVENRMDHPTALHVHGLPKPNTEDGNPAIEPTPTIQPGQSYTYKFQAWKSGTFFYHSTHDFQSNLGLVGAFIVLPKQEYITQDFIPDRDFTLFVQQWQIEQPELGKVVPGVYKPNKFDLQPNFFTLNGKSFPTTTPMNVRLGEKVRVRFINKTSSPHSMHIHGHSFKVVEVDGFKRKNLYDDTISLASGKRKDVEFITNNPGIWPVNGTRTFHQSNNGEALGGMVTRLTYTH</sequence>
<keyword evidence="1" id="KW-0479">Metal-binding</keyword>
<feature type="domain" description="Plastocyanin-like" evidence="4">
    <location>
        <begin position="179"/>
        <end position="275"/>
    </location>
</feature>
<evidence type="ECO:0000313" key="7">
    <source>
        <dbReference type="Proteomes" id="UP001500782"/>
    </source>
</evidence>
<evidence type="ECO:0008006" key="8">
    <source>
        <dbReference type="Google" id="ProtNLM"/>
    </source>
</evidence>
<keyword evidence="3" id="KW-0186">Copper</keyword>
<dbReference type="InterPro" id="IPR008972">
    <property type="entry name" value="Cupredoxin"/>
</dbReference>
<dbReference type="PANTHER" id="PTHR11709:SF394">
    <property type="entry name" value="FI03373P-RELATED"/>
    <property type="match status" value="1"/>
</dbReference>
<dbReference type="Pfam" id="PF07731">
    <property type="entry name" value="Cu-oxidase_2"/>
    <property type="match status" value="1"/>
</dbReference>
<dbReference type="CDD" id="cd04202">
    <property type="entry name" value="CuRO_D2_2dMcoN_like"/>
    <property type="match status" value="1"/>
</dbReference>
<comment type="caution">
    <text evidence="6">The sequence shown here is derived from an EMBL/GenBank/DDBJ whole genome shotgun (WGS) entry which is preliminary data.</text>
</comment>
<evidence type="ECO:0000259" key="4">
    <source>
        <dbReference type="Pfam" id="PF07731"/>
    </source>
</evidence>
<dbReference type="EMBL" id="BAAADJ010000021">
    <property type="protein sequence ID" value="GAA0330731.1"/>
    <property type="molecule type" value="Genomic_DNA"/>
</dbReference>
<proteinExistence type="predicted"/>
<accession>A0ABN0WA95</accession>
<dbReference type="InterPro" id="IPR045087">
    <property type="entry name" value="Cu-oxidase_fam"/>
</dbReference>
<evidence type="ECO:0000256" key="2">
    <source>
        <dbReference type="ARBA" id="ARBA00023002"/>
    </source>
</evidence>
<evidence type="ECO:0000256" key="3">
    <source>
        <dbReference type="ARBA" id="ARBA00023008"/>
    </source>
</evidence>
<dbReference type="InterPro" id="IPR011706">
    <property type="entry name" value="Cu-oxidase_C"/>
</dbReference>
<evidence type="ECO:0000256" key="1">
    <source>
        <dbReference type="ARBA" id="ARBA00022723"/>
    </source>
</evidence>
<feature type="domain" description="Plastocyanin-like" evidence="5">
    <location>
        <begin position="37"/>
        <end position="145"/>
    </location>
</feature>
<reference evidence="6 7" key="1">
    <citation type="journal article" date="2019" name="Int. J. Syst. Evol. Microbiol.">
        <title>The Global Catalogue of Microorganisms (GCM) 10K type strain sequencing project: providing services to taxonomists for standard genome sequencing and annotation.</title>
        <authorList>
            <consortium name="The Broad Institute Genomics Platform"/>
            <consortium name="The Broad Institute Genome Sequencing Center for Infectious Disease"/>
            <person name="Wu L."/>
            <person name="Ma J."/>
        </authorList>
    </citation>
    <scope>NUCLEOTIDE SEQUENCE [LARGE SCALE GENOMIC DNA]</scope>
    <source>
        <strain evidence="6 7">JCM 9731</strain>
    </source>
</reference>
<dbReference type="Proteomes" id="UP001500782">
    <property type="component" value="Unassembled WGS sequence"/>
</dbReference>
<evidence type="ECO:0000259" key="5">
    <source>
        <dbReference type="Pfam" id="PF07732"/>
    </source>
</evidence>
<evidence type="ECO:0000313" key="6">
    <source>
        <dbReference type="EMBL" id="GAA0330731.1"/>
    </source>
</evidence>
<dbReference type="RefSeq" id="WP_343798934.1">
    <property type="nucleotide sequence ID" value="NZ_BAAADJ010000021.1"/>
</dbReference>
<gene>
    <name evidence="6" type="ORF">GCM10008967_21540</name>
</gene>
<keyword evidence="7" id="KW-1185">Reference proteome</keyword>
<dbReference type="PANTHER" id="PTHR11709">
    <property type="entry name" value="MULTI-COPPER OXIDASE"/>
    <property type="match status" value="1"/>
</dbReference>
<keyword evidence="2" id="KW-0560">Oxidoreductase</keyword>
<name>A0ABN0WA95_9BACI</name>